<dbReference type="Proteomes" id="UP000887159">
    <property type="component" value="Unassembled WGS sequence"/>
</dbReference>
<accession>A0A8X6WAN1</accession>
<reference evidence="1" key="1">
    <citation type="submission" date="2020-08" db="EMBL/GenBank/DDBJ databases">
        <title>Multicomponent nature underlies the extraordinary mechanical properties of spider dragline silk.</title>
        <authorList>
            <person name="Kono N."/>
            <person name="Nakamura H."/>
            <person name="Mori M."/>
            <person name="Yoshida Y."/>
            <person name="Ohtoshi R."/>
            <person name="Malay A.D."/>
            <person name="Moran D.A.P."/>
            <person name="Tomita M."/>
            <person name="Numata K."/>
            <person name="Arakawa K."/>
        </authorList>
    </citation>
    <scope>NUCLEOTIDE SEQUENCE</scope>
</reference>
<keyword evidence="2" id="KW-1185">Reference proteome</keyword>
<protein>
    <submittedName>
        <fullName evidence="1">Uncharacterized protein</fullName>
    </submittedName>
</protein>
<comment type="caution">
    <text evidence="1">The sequence shown here is derived from an EMBL/GenBank/DDBJ whole genome shotgun (WGS) entry which is preliminary data.</text>
</comment>
<proteinExistence type="predicted"/>
<organism evidence="1 2">
    <name type="scientific">Trichonephila clavipes</name>
    <name type="common">Golden silk orbweaver</name>
    <name type="synonym">Nephila clavipes</name>
    <dbReference type="NCBI Taxonomy" id="2585209"/>
    <lineage>
        <taxon>Eukaryota</taxon>
        <taxon>Metazoa</taxon>
        <taxon>Ecdysozoa</taxon>
        <taxon>Arthropoda</taxon>
        <taxon>Chelicerata</taxon>
        <taxon>Arachnida</taxon>
        <taxon>Araneae</taxon>
        <taxon>Araneomorphae</taxon>
        <taxon>Entelegynae</taxon>
        <taxon>Araneoidea</taxon>
        <taxon>Nephilidae</taxon>
        <taxon>Trichonephila</taxon>
    </lineage>
</organism>
<evidence type="ECO:0000313" key="2">
    <source>
        <dbReference type="Proteomes" id="UP000887159"/>
    </source>
</evidence>
<sequence>MTVPVVQFVNGLCNAPLIVWVSVAIDLREYHCSMLTSYLGKRAEYRGLEMSSMDDESRFQLLNLNGRLRIWRQAHEAMDSTCQVETVQSMVSRSWAGVFIRGIVWDLFFVYQPPSMQFGT</sequence>
<evidence type="ECO:0000313" key="1">
    <source>
        <dbReference type="EMBL" id="GFY31210.1"/>
    </source>
</evidence>
<gene>
    <name evidence="1" type="ORF">TNCV_751731</name>
</gene>
<name>A0A8X6WAN1_TRICX</name>
<dbReference type="AlphaFoldDB" id="A0A8X6WAN1"/>
<dbReference type="EMBL" id="BMAU01021397">
    <property type="protein sequence ID" value="GFY31210.1"/>
    <property type="molecule type" value="Genomic_DNA"/>
</dbReference>